<dbReference type="EMBL" id="JANPWB010000010">
    <property type="protein sequence ID" value="KAJ1146024.1"/>
    <property type="molecule type" value="Genomic_DNA"/>
</dbReference>
<evidence type="ECO:0000313" key="2">
    <source>
        <dbReference type="Proteomes" id="UP001066276"/>
    </source>
</evidence>
<dbReference type="Proteomes" id="UP001066276">
    <property type="component" value="Chromosome 6"/>
</dbReference>
<name>A0AAV7QZS4_PLEWA</name>
<dbReference type="AlphaFoldDB" id="A0AAV7QZS4"/>
<keyword evidence="2" id="KW-1185">Reference proteome</keyword>
<protein>
    <submittedName>
        <fullName evidence="1">Uncharacterized protein</fullName>
    </submittedName>
</protein>
<reference evidence="1" key="1">
    <citation type="journal article" date="2022" name="bioRxiv">
        <title>Sequencing and chromosome-scale assembly of the giantPleurodeles waltlgenome.</title>
        <authorList>
            <person name="Brown T."/>
            <person name="Elewa A."/>
            <person name="Iarovenko S."/>
            <person name="Subramanian E."/>
            <person name="Araus A.J."/>
            <person name="Petzold A."/>
            <person name="Susuki M."/>
            <person name="Suzuki K.-i.T."/>
            <person name="Hayashi T."/>
            <person name="Toyoda A."/>
            <person name="Oliveira C."/>
            <person name="Osipova E."/>
            <person name="Leigh N.D."/>
            <person name="Simon A."/>
            <person name="Yun M.H."/>
        </authorList>
    </citation>
    <scope>NUCLEOTIDE SEQUENCE</scope>
    <source>
        <strain evidence="1">20211129_DDA</strain>
        <tissue evidence="1">Liver</tissue>
    </source>
</reference>
<comment type="caution">
    <text evidence="1">The sequence shown here is derived from an EMBL/GenBank/DDBJ whole genome shotgun (WGS) entry which is preliminary data.</text>
</comment>
<organism evidence="1 2">
    <name type="scientific">Pleurodeles waltl</name>
    <name type="common">Iberian ribbed newt</name>
    <dbReference type="NCBI Taxonomy" id="8319"/>
    <lineage>
        <taxon>Eukaryota</taxon>
        <taxon>Metazoa</taxon>
        <taxon>Chordata</taxon>
        <taxon>Craniata</taxon>
        <taxon>Vertebrata</taxon>
        <taxon>Euteleostomi</taxon>
        <taxon>Amphibia</taxon>
        <taxon>Batrachia</taxon>
        <taxon>Caudata</taxon>
        <taxon>Salamandroidea</taxon>
        <taxon>Salamandridae</taxon>
        <taxon>Pleurodelinae</taxon>
        <taxon>Pleurodeles</taxon>
    </lineage>
</organism>
<proteinExistence type="predicted"/>
<evidence type="ECO:0000313" key="1">
    <source>
        <dbReference type="EMBL" id="KAJ1146024.1"/>
    </source>
</evidence>
<accession>A0AAV7QZS4</accession>
<gene>
    <name evidence="1" type="ORF">NDU88_012306</name>
</gene>
<sequence>MQYVLSVKKKVANCLSQLPLLLCEVPENSWEELSVAWPYEEEKSVITQEELNEAVSKDVTLEHVKLYVLGSWTEKKFVEEEGHQLLTKNVMEGL</sequence>